<reference evidence="3" key="1">
    <citation type="journal article" date="2021" name="Proc. Natl. Acad. Sci. U.S.A.">
        <title>A Catalog of Tens of Thousands of Viruses from Human Metagenomes Reveals Hidden Associations with Chronic Diseases.</title>
        <authorList>
            <person name="Tisza M.J."/>
            <person name="Buck C.B."/>
        </authorList>
    </citation>
    <scope>NUCLEOTIDE SEQUENCE</scope>
    <source>
        <strain evidence="3">CtwIM10</strain>
    </source>
</reference>
<proteinExistence type="predicted"/>
<keyword evidence="1" id="KW-0167">Capsid protein</keyword>
<keyword evidence="2" id="KW-1035">Host cytoplasm</keyword>
<evidence type="ECO:0000256" key="1">
    <source>
        <dbReference type="ARBA" id="ARBA00022561"/>
    </source>
</evidence>
<protein>
    <submittedName>
        <fullName evidence="3">Major capsid protein</fullName>
    </submittedName>
</protein>
<organism evidence="3">
    <name type="scientific">Siphoviridae sp. ctwIM10</name>
    <dbReference type="NCBI Taxonomy" id="2825728"/>
    <lineage>
        <taxon>Viruses</taxon>
        <taxon>Duplodnaviria</taxon>
        <taxon>Heunggongvirae</taxon>
        <taxon>Uroviricota</taxon>
        <taxon>Caudoviricetes</taxon>
    </lineage>
</organism>
<dbReference type="EMBL" id="BK016033">
    <property type="protein sequence ID" value="DAF90641.1"/>
    <property type="molecule type" value="Genomic_DNA"/>
</dbReference>
<name>A0A8S5U827_9CAUD</name>
<accession>A0A8S5U827</accession>
<sequence length="329" mass="36608">MPLSDNSKFGVQALTTAVNKIDPGASQIRELGIFEPEYLTTTYADIEFQDGKVSLVASKERGTSGQAVDSPKRTVRTVKIPHLPIHDVIRADDVQNLRAFGTTQAATVMDKVNEKLAGGKSDLEYTREHLMLGALQGKILDADGSVILDINTDFGVTRKTQNIELSKDTTEVGSVLDKLLSEQRQKFAGAQVRGWVVYCGIDFLNALKKHKSIFEVYKRYDEARAYREGDTLNPTEFVHKGIRFIEYANHFGSDADIAADKAILLPVGRNLYKEYFAPADMNATVNTRALPYYASREKLQHDKGWSLHMQSNPLPIALRPELLATLTMS</sequence>
<evidence type="ECO:0000313" key="3">
    <source>
        <dbReference type="EMBL" id="DAF90641.1"/>
    </source>
</evidence>
<dbReference type="Pfam" id="PF03864">
    <property type="entry name" value="Phage_cap_E"/>
    <property type="match status" value="1"/>
</dbReference>
<dbReference type="GO" id="GO:0019028">
    <property type="term" value="C:viral capsid"/>
    <property type="evidence" value="ECO:0007669"/>
    <property type="project" value="UniProtKB-KW"/>
</dbReference>
<keyword evidence="1" id="KW-0946">Virion</keyword>
<evidence type="ECO:0000256" key="2">
    <source>
        <dbReference type="ARBA" id="ARBA00023200"/>
    </source>
</evidence>
<dbReference type="InterPro" id="IPR005564">
    <property type="entry name" value="Major_capsid_GpE"/>
</dbReference>